<dbReference type="Proteomes" id="UP000009183">
    <property type="component" value="Chromosome 4"/>
</dbReference>
<reference evidence="2" key="1">
    <citation type="journal article" date="2007" name="Nature">
        <title>The grapevine genome sequence suggests ancestral hexaploidization in major angiosperm phyla.</title>
        <authorList>
            <consortium name="The French-Italian Public Consortium for Grapevine Genome Characterization."/>
            <person name="Jaillon O."/>
            <person name="Aury J.-M."/>
            <person name="Noel B."/>
            <person name="Policriti A."/>
            <person name="Clepet C."/>
            <person name="Casagrande A."/>
            <person name="Choisne N."/>
            <person name="Aubourg S."/>
            <person name="Vitulo N."/>
            <person name="Jubin C."/>
            <person name="Vezzi A."/>
            <person name="Legeai F."/>
            <person name="Hugueney P."/>
            <person name="Dasilva C."/>
            <person name="Horner D."/>
            <person name="Mica E."/>
            <person name="Jublot D."/>
            <person name="Poulain J."/>
            <person name="Bruyere C."/>
            <person name="Billault A."/>
            <person name="Segurens B."/>
            <person name="Gouyvenoux M."/>
            <person name="Ugarte E."/>
            <person name="Cattonaro F."/>
            <person name="Anthouard V."/>
            <person name="Vico V."/>
            <person name="Del Fabbro C."/>
            <person name="Alaux M."/>
            <person name="Di Gaspero G."/>
            <person name="Dumas V."/>
            <person name="Felice N."/>
            <person name="Paillard S."/>
            <person name="Juman I."/>
            <person name="Moroldo M."/>
            <person name="Scalabrin S."/>
            <person name="Canaguier A."/>
            <person name="Le Clainche I."/>
            <person name="Malacrida G."/>
            <person name="Durand E."/>
            <person name="Pesole G."/>
            <person name="Laucou V."/>
            <person name="Chatelet P."/>
            <person name="Merdinoglu D."/>
            <person name="Delledonne M."/>
            <person name="Pezzotti M."/>
            <person name="Lecharny A."/>
            <person name="Scarpelli C."/>
            <person name="Artiguenave F."/>
            <person name="Pe M.E."/>
            <person name="Valle G."/>
            <person name="Morgante M."/>
            <person name="Caboche M."/>
            <person name="Adam-Blondon A.-F."/>
            <person name="Weissenbach J."/>
            <person name="Quetier F."/>
            <person name="Wincker P."/>
        </authorList>
    </citation>
    <scope>NUCLEOTIDE SEQUENCE [LARGE SCALE GENOMIC DNA]</scope>
    <source>
        <strain evidence="2">cv. Pinot noir / PN40024</strain>
    </source>
</reference>
<gene>
    <name evidence="1" type="ordered locus">VIT_04s0008g03940</name>
</gene>
<name>F6H2Z2_VITVI</name>
<proteinExistence type="predicted"/>
<dbReference type="AlphaFoldDB" id="F6H2Z2"/>
<evidence type="ECO:0000313" key="2">
    <source>
        <dbReference type="Proteomes" id="UP000009183"/>
    </source>
</evidence>
<organism evidence="1 2">
    <name type="scientific">Vitis vinifera</name>
    <name type="common">Grape</name>
    <dbReference type="NCBI Taxonomy" id="29760"/>
    <lineage>
        <taxon>Eukaryota</taxon>
        <taxon>Viridiplantae</taxon>
        <taxon>Streptophyta</taxon>
        <taxon>Embryophyta</taxon>
        <taxon>Tracheophyta</taxon>
        <taxon>Spermatophyta</taxon>
        <taxon>Magnoliopsida</taxon>
        <taxon>eudicotyledons</taxon>
        <taxon>Gunneridae</taxon>
        <taxon>Pentapetalae</taxon>
        <taxon>rosids</taxon>
        <taxon>Vitales</taxon>
        <taxon>Vitaceae</taxon>
        <taxon>Viteae</taxon>
        <taxon>Vitis</taxon>
    </lineage>
</organism>
<evidence type="ECO:0000313" key="1">
    <source>
        <dbReference type="EMBL" id="CCB46727.1"/>
    </source>
</evidence>
<dbReference type="HOGENOM" id="CLU_2854247_0_0_1"/>
<keyword evidence="2" id="KW-1185">Reference proteome</keyword>
<accession>F6H2Z2</accession>
<dbReference type="InParanoid" id="F6H2Z2"/>
<dbReference type="PaxDb" id="29760-VIT_04s0008g03940.t01"/>
<dbReference type="EMBL" id="FN595231">
    <property type="protein sequence ID" value="CCB46727.1"/>
    <property type="molecule type" value="Genomic_DNA"/>
</dbReference>
<protein>
    <submittedName>
        <fullName evidence="1">Uncharacterized protein</fullName>
    </submittedName>
</protein>
<sequence>MKNLSYILMQIAVQASHAALPSEVYWNSVLPNTPVPKAFRDIHQPDFMEDKSTSASGGRDELGKC</sequence>